<proteinExistence type="predicted"/>
<dbReference type="PROSITE" id="PS51257">
    <property type="entry name" value="PROKAR_LIPOPROTEIN"/>
    <property type="match status" value="1"/>
</dbReference>
<evidence type="ECO:0000259" key="1">
    <source>
        <dbReference type="Pfam" id="PF12667"/>
    </source>
</evidence>
<protein>
    <recommendedName>
        <fullName evidence="4">NigD-like C-terminal beta sandwich domain-containing protein</fullName>
    </recommendedName>
</protein>
<accession>A0A645BVZ6</accession>
<comment type="caution">
    <text evidence="3">The sequence shown here is derived from an EMBL/GenBank/DDBJ whole genome shotgun (WGS) entry which is preliminary data.</text>
</comment>
<evidence type="ECO:0000313" key="3">
    <source>
        <dbReference type="EMBL" id="MPM65954.1"/>
    </source>
</evidence>
<feature type="domain" description="NigD-like N-terminal OB" evidence="1">
    <location>
        <begin position="34"/>
        <end position="89"/>
    </location>
</feature>
<gene>
    <name evidence="3" type="ORF">SDC9_112858</name>
</gene>
<feature type="domain" description="NigD-like C-terminal" evidence="2">
    <location>
        <begin position="101"/>
        <end position="194"/>
    </location>
</feature>
<name>A0A645BVZ6_9ZZZZ</name>
<dbReference type="Gene3D" id="2.60.40.2370">
    <property type="entry name" value="NigD-like, C-terminal beta sandwich domain"/>
    <property type="match status" value="1"/>
</dbReference>
<reference evidence="3" key="1">
    <citation type="submission" date="2019-08" db="EMBL/GenBank/DDBJ databases">
        <authorList>
            <person name="Kucharzyk K."/>
            <person name="Murdoch R.W."/>
            <person name="Higgins S."/>
            <person name="Loffler F."/>
        </authorList>
    </citation>
    <scope>NUCLEOTIDE SEQUENCE</scope>
</reference>
<dbReference type="InterPro" id="IPR035376">
    <property type="entry name" value="NigD_C"/>
</dbReference>
<dbReference type="InterPro" id="IPR038143">
    <property type="entry name" value="NigD-like_C_dom_sf"/>
</dbReference>
<organism evidence="3">
    <name type="scientific">bioreactor metagenome</name>
    <dbReference type="NCBI Taxonomy" id="1076179"/>
    <lineage>
        <taxon>unclassified sequences</taxon>
        <taxon>metagenomes</taxon>
        <taxon>ecological metagenomes</taxon>
    </lineage>
</organism>
<evidence type="ECO:0000259" key="2">
    <source>
        <dbReference type="Pfam" id="PF17415"/>
    </source>
</evidence>
<dbReference type="Pfam" id="PF17415">
    <property type="entry name" value="NigD_C"/>
    <property type="match status" value="1"/>
</dbReference>
<sequence length="202" mass="23007">MKRNYVVYLTVFFLLASACEKEPERIDNFFVEFATVVKPVERITFQLDNFKTLVPIELKDYSGKNGQRVILNYTPLRGDTVKINSVNDIFTGVVQESNAVTNLIKDPVKVQSVWVGGNYLNLILEIEYFDKTHVIGLFRDTQSSTIDLHFSHSKENDPPGYTQKLYASFSLSAIKSSNGSPTTFRFHIQTHTGVRVFELKVT</sequence>
<evidence type="ECO:0008006" key="4">
    <source>
        <dbReference type="Google" id="ProtNLM"/>
    </source>
</evidence>
<dbReference type="InterPro" id="IPR038179">
    <property type="entry name" value="NigD-like_N_sf"/>
</dbReference>
<dbReference type="AlphaFoldDB" id="A0A645BVZ6"/>
<dbReference type="Pfam" id="PF12667">
    <property type="entry name" value="NigD_N"/>
    <property type="match status" value="1"/>
</dbReference>
<dbReference type="EMBL" id="VSSQ01020804">
    <property type="protein sequence ID" value="MPM65954.1"/>
    <property type="molecule type" value="Genomic_DNA"/>
</dbReference>
<dbReference type="Gene3D" id="2.40.50.500">
    <property type="entry name" value="NigD-like N-terminal OB domain"/>
    <property type="match status" value="1"/>
</dbReference>
<dbReference type="InterPro" id="IPR024299">
    <property type="entry name" value="NigD-like_OB_dom"/>
</dbReference>